<dbReference type="FunFam" id="1.10.220.10:FF:000003">
    <property type="entry name" value="Annexin"/>
    <property type="match status" value="1"/>
</dbReference>
<dbReference type="PRINTS" id="PR00199">
    <property type="entry name" value="ANNEXINIII"/>
</dbReference>
<dbReference type="PROSITE" id="PS51897">
    <property type="entry name" value="ANNEXIN_2"/>
    <property type="match status" value="4"/>
</dbReference>
<evidence type="ECO:0000256" key="6">
    <source>
        <dbReference type="RuleBase" id="RU003540"/>
    </source>
</evidence>
<reference evidence="7" key="1">
    <citation type="submission" date="2021-01" db="EMBL/GenBank/DDBJ databases">
        <authorList>
            <person name="Zahm M."/>
            <person name="Roques C."/>
            <person name="Cabau C."/>
            <person name="Klopp C."/>
            <person name="Donnadieu C."/>
            <person name="Jouanno E."/>
            <person name="Lampietro C."/>
            <person name="Louis A."/>
            <person name="Herpin A."/>
            <person name="Echchiki A."/>
            <person name="Berthelot C."/>
            <person name="Parey E."/>
            <person name="Roest-Crollius H."/>
            <person name="Braasch I."/>
            <person name="Postlethwait J."/>
            <person name="Bobe J."/>
            <person name="Montfort J."/>
            <person name="Bouchez O."/>
            <person name="Begum T."/>
            <person name="Mejri S."/>
            <person name="Adams A."/>
            <person name="Chen W.-J."/>
            <person name="Guiguen Y."/>
        </authorList>
    </citation>
    <scope>NUCLEOTIDE SEQUENCE</scope>
    <source>
        <strain evidence="7">YG-15Mar2019-1</strain>
        <tissue evidence="7">Brain</tissue>
    </source>
</reference>
<keyword evidence="3 6" id="KW-0106">Calcium</keyword>
<protein>
    <recommendedName>
        <fullName evidence="6">Annexin</fullName>
    </recommendedName>
</protein>
<dbReference type="AlphaFoldDB" id="A0A9D3TEF4"/>
<organism evidence="7 8">
    <name type="scientific">Megalops atlanticus</name>
    <name type="common">Tarpon</name>
    <name type="synonym">Clupea gigantea</name>
    <dbReference type="NCBI Taxonomy" id="7932"/>
    <lineage>
        <taxon>Eukaryota</taxon>
        <taxon>Metazoa</taxon>
        <taxon>Chordata</taxon>
        <taxon>Craniata</taxon>
        <taxon>Vertebrata</taxon>
        <taxon>Euteleostomi</taxon>
        <taxon>Actinopterygii</taxon>
        <taxon>Neopterygii</taxon>
        <taxon>Teleostei</taxon>
        <taxon>Elopiformes</taxon>
        <taxon>Megalopidae</taxon>
        <taxon>Megalops</taxon>
    </lineage>
</organism>
<dbReference type="GO" id="GO:0005886">
    <property type="term" value="C:plasma membrane"/>
    <property type="evidence" value="ECO:0007669"/>
    <property type="project" value="TreeGrafter"/>
</dbReference>
<comment type="domain">
    <text evidence="6">A pair of annexin repeats may form one binding site for calcium and phospholipid.</text>
</comment>
<keyword evidence="4 6" id="KW-0041">Annexin</keyword>
<dbReference type="GO" id="GO:0005634">
    <property type="term" value="C:nucleus"/>
    <property type="evidence" value="ECO:0007669"/>
    <property type="project" value="TreeGrafter"/>
</dbReference>
<dbReference type="GO" id="GO:0004859">
    <property type="term" value="F:phospholipase inhibitor activity"/>
    <property type="evidence" value="ECO:0007669"/>
    <property type="project" value="InterPro"/>
</dbReference>
<keyword evidence="8" id="KW-1185">Reference proteome</keyword>
<name>A0A9D3TEF4_MEGAT</name>
<dbReference type="OrthoDB" id="37886at2759"/>
<proteinExistence type="inferred from homology"/>
<evidence type="ECO:0000256" key="4">
    <source>
        <dbReference type="ARBA" id="ARBA00023216"/>
    </source>
</evidence>
<dbReference type="Proteomes" id="UP001046870">
    <property type="component" value="Chromosome 6"/>
</dbReference>
<evidence type="ECO:0000256" key="3">
    <source>
        <dbReference type="ARBA" id="ARBA00022837"/>
    </source>
</evidence>
<accession>A0A9D3TEF4</accession>
<dbReference type="GO" id="GO:0005509">
    <property type="term" value="F:calcium ion binding"/>
    <property type="evidence" value="ECO:0007669"/>
    <property type="project" value="InterPro"/>
</dbReference>
<evidence type="ECO:0000313" key="7">
    <source>
        <dbReference type="EMBL" id="KAG7477216.1"/>
    </source>
</evidence>
<evidence type="ECO:0000256" key="2">
    <source>
        <dbReference type="ARBA" id="ARBA00022737"/>
    </source>
</evidence>
<dbReference type="InterPro" id="IPR001464">
    <property type="entry name" value="Annexin"/>
</dbReference>
<keyword evidence="2 6" id="KW-0677">Repeat</keyword>
<sequence length="341" mass="37223">MASVWDDLDLLLDSPSSVTTATTVRGTIKDSSGFNAGEDATALRKAIEGIGTTEKTLIDVLAQRSNAQRQLIAKTYHEATGRTLIDDLKGDTHGDFEDLLVALVTPPALYDCREVIRATKGAGTTDSTLIEIFASRSNKQIKALAEAYLAETGKQLRDGLKSEVSGDYGKALLILAEGARDESTNVNMAKAKEDAKALYEAGEKKWGTDESKFIEILCRRSVPQLRQTLVEYKSISGKTLQQSIEGEMSGLLEDLLVAIVKCVKSVPAFLAERLFKSMKGTGTDEATLNRIMVSRSEIDMLDIRTEFKKLFGHSLYSFIESETSGDYRKTLLKICGGDDTA</sequence>
<dbReference type="PROSITE" id="PS00223">
    <property type="entry name" value="ANNEXIN_1"/>
    <property type="match status" value="3"/>
</dbReference>
<evidence type="ECO:0000313" key="8">
    <source>
        <dbReference type="Proteomes" id="UP001046870"/>
    </source>
</evidence>
<dbReference type="GO" id="GO:0005544">
    <property type="term" value="F:calcium-dependent phospholipid binding"/>
    <property type="evidence" value="ECO:0007669"/>
    <property type="project" value="UniProtKB-KW"/>
</dbReference>
<dbReference type="SUPFAM" id="SSF47874">
    <property type="entry name" value="Annexin"/>
    <property type="match status" value="1"/>
</dbReference>
<dbReference type="EMBL" id="JAFDVH010000006">
    <property type="protein sequence ID" value="KAG7477216.1"/>
    <property type="molecule type" value="Genomic_DNA"/>
</dbReference>
<dbReference type="Pfam" id="PF00191">
    <property type="entry name" value="Annexin"/>
    <property type="match status" value="4"/>
</dbReference>
<dbReference type="PRINTS" id="PR00196">
    <property type="entry name" value="ANNEXIN"/>
</dbReference>
<dbReference type="FunFam" id="1.10.220.10:FF:000004">
    <property type="entry name" value="Annexin"/>
    <property type="match status" value="1"/>
</dbReference>
<dbReference type="InterPro" id="IPR037104">
    <property type="entry name" value="Annexin_sf"/>
</dbReference>
<dbReference type="PANTHER" id="PTHR10502">
    <property type="entry name" value="ANNEXIN"/>
    <property type="match status" value="1"/>
</dbReference>
<dbReference type="Gene3D" id="1.10.220.10">
    <property type="entry name" value="Annexin"/>
    <property type="match status" value="4"/>
</dbReference>
<comment type="similarity">
    <text evidence="1 6">Belongs to the annexin family.</text>
</comment>
<dbReference type="FunFam" id="1.10.220.10:FF:000022">
    <property type="entry name" value="Annexin A5"/>
    <property type="match status" value="1"/>
</dbReference>
<dbReference type="FunFam" id="1.10.220.10:FF:000002">
    <property type="entry name" value="Annexin"/>
    <property type="match status" value="1"/>
</dbReference>
<comment type="caution">
    <text evidence="7">The sequence shown here is derived from an EMBL/GenBank/DDBJ whole genome shotgun (WGS) entry which is preliminary data.</text>
</comment>
<dbReference type="InterPro" id="IPR018252">
    <property type="entry name" value="Annexin_repeat_CS"/>
</dbReference>
<dbReference type="GO" id="GO:0012506">
    <property type="term" value="C:vesicle membrane"/>
    <property type="evidence" value="ECO:0007669"/>
    <property type="project" value="TreeGrafter"/>
</dbReference>
<dbReference type="InterPro" id="IPR002390">
    <property type="entry name" value="ANX3"/>
</dbReference>
<dbReference type="PANTHER" id="PTHR10502:SF25">
    <property type="entry name" value="ANNEXIN A3"/>
    <property type="match status" value="1"/>
</dbReference>
<dbReference type="GO" id="GO:0005737">
    <property type="term" value="C:cytoplasm"/>
    <property type="evidence" value="ECO:0007669"/>
    <property type="project" value="TreeGrafter"/>
</dbReference>
<dbReference type="SMART" id="SM00335">
    <property type="entry name" value="ANX"/>
    <property type="match status" value="4"/>
</dbReference>
<evidence type="ECO:0000256" key="5">
    <source>
        <dbReference type="ARBA" id="ARBA00023302"/>
    </source>
</evidence>
<evidence type="ECO:0000256" key="1">
    <source>
        <dbReference type="ARBA" id="ARBA00007831"/>
    </source>
</evidence>
<keyword evidence="5 6" id="KW-0111">Calcium/phospholipid-binding</keyword>
<gene>
    <name evidence="7" type="ORF">MATL_G00091770</name>
</gene>
<dbReference type="GO" id="GO:0001786">
    <property type="term" value="F:phosphatidylserine binding"/>
    <property type="evidence" value="ECO:0007669"/>
    <property type="project" value="TreeGrafter"/>
</dbReference>
<dbReference type="InterPro" id="IPR018502">
    <property type="entry name" value="Annexin_repeat"/>
</dbReference>